<accession>A0A930B7V5</accession>
<dbReference type="AlphaFoldDB" id="A0A930B7V5"/>
<evidence type="ECO:0000313" key="2">
    <source>
        <dbReference type="Proteomes" id="UP000757890"/>
    </source>
</evidence>
<comment type="caution">
    <text evidence="1">The sequence shown here is derived from an EMBL/GenBank/DDBJ whole genome shotgun (WGS) entry which is preliminary data.</text>
</comment>
<reference evidence="1" key="1">
    <citation type="submission" date="2020-04" db="EMBL/GenBank/DDBJ databases">
        <title>Deep metagenomics examines the oral microbiome during advanced dental caries in children, revealing novel taxa and co-occurrences with host molecules.</title>
        <authorList>
            <person name="Baker J.L."/>
            <person name="Morton J.T."/>
            <person name="Dinis M."/>
            <person name="Alvarez R."/>
            <person name="Tran N.C."/>
            <person name="Knight R."/>
            <person name="Edlund A."/>
        </authorList>
    </citation>
    <scope>NUCLEOTIDE SEQUENCE</scope>
    <source>
        <strain evidence="1">JCVI_32_bin.14</strain>
    </source>
</reference>
<name>A0A930B7V5_9FIRM</name>
<proteinExistence type="predicted"/>
<dbReference type="Proteomes" id="UP000757890">
    <property type="component" value="Unassembled WGS sequence"/>
</dbReference>
<organism evidence="1 2">
    <name type="scientific">Dialister invisus</name>
    <dbReference type="NCBI Taxonomy" id="218538"/>
    <lineage>
        <taxon>Bacteria</taxon>
        <taxon>Bacillati</taxon>
        <taxon>Bacillota</taxon>
        <taxon>Negativicutes</taxon>
        <taxon>Veillonellales</taxon>
        <taxon>Veillonellaceae</taxon>
        <taxon>Dialister</taxon>
    </lineage>
</organism>
<gene>
    <name evidence="1" type="ORF">HXL70_03505</name>
</gene>
<protein>
    <submittedName>
        <fullName evidence="1">Prevent-host-death protein</fullName>
    </submittedName>
</protein>
<evidence type="ECO:0000313" key="1">
    <source>
        <dbReference type="EMBL" id="MBF1129095.1"/>
    </source>
</evidence>
<dbReference type="EMBL" id="JABZMK010000010">
    <property type="protein sequence ID" value="MBF1129095.1"/>
    <property type="molecule type" value="Genomic_DNA"/>
</dbReference>
<sequence>MTMEEIKKDIVANITEFVTNDAKNAAVAWLKDTALPAVKEIADSYTTALKADAEKETGWNKFRDSAFLPTLISVVLWMVDKLLSKMIPADQ</sequence>